<sequence>MNFLARSAKRFQQQAAQILDANPTPSVNAPLSLFTFPADVDKMIVGSDADYKSTSTSTVSCTPRTENGESFLRFSGKTAGDGYAAMRSKVEPSSFYGVPTTDVSPYKFLTLRLRGDARRYFINLQTESYLETDLYQHRVFLTSQGTGTWENVTLKWNDFTLTNNGQIQEKQVAMDKYRLKTVGISVLDRLPGKFELDVQWIRAENDAGASNDNMNDVNSL</sequence>
<feature type="domain" description="NADH:ubiquinone oxidoreductase intermediate-associated protein 30" evidence="5">
    <location>
        <begin position="34"/>
        <end position="198"/>
    </location>
</feature>
<dbReference type="OrthoDB" id="2504561at2759"/>
<dbReference type="GO" id="GO:0010257">
    <property type="term" value="P:NADH dehydrogenase complex assembly"/>
    <property type="evidence" value="ECO:0007669"/>
    <property type="project" value="TreeGrafter"/>
</dbReference>
<gene>
    <name evidence="6" type="ORF">TAPDE_002102</name>
</gene>
<dbReference type="EMBL" id="CAHR02000072">
    <property type="protein sequence ID" value="CCG82157.1"/>
    <property type="molecule type" value="Genomic_DNA"/>
</dbReference>
<evidence type="ECO:0000256" key="2">
    <source>
        <dbReference type="ARBA" id="ARBA00007884"/>
    </source>
</evidence>
<keyword evidence="4" id="KW-0143">Chaperone</keyword>
<name>R4XFN1_TAPDE</name>
<dbReference type="InterPro" id="IPR008979">
    <property type="entry name" value="Galactose-bd-like_sf"/>
</dbReference>
<keyword evidence="7" id="KW-1185">Reference proteome</keyword>
<dbReference type="GO" id="GO:0006120">
    <property type="term" value="P:mitochondrial electron transport, NADH to ubiquinone"/>
    <property type="evidence" value="ECO:0007669"/>
    <property type="project" value="TreeGrafter"/>
</dbReference>
<keyword evidence="3" id="KW-0496">Mitochondrion</keyword>
<dbReference type="eggNOG" id="KOG2435">
    <property type="taxonomic scope" value="Eukaryota"/>
</dbReference>
<dbReference type="InterPro" id="IPR013857">
    <property type="entry name" value="NADH-UbQ_OxRdtase-assoc_prot30"/>
</dbReference>
<comment type="similarity">
    <text evidence="2">Belongs to the CIA30 family.</text>
</comment>
<evidence type="ECO:0000256" key="3">
    <source>
        <dbReference type="ARBA" id="ARBA00023128"/>
    </source>
</evidence>
<dbReference type="SUPFAM" id="SSF49785">
    <property type="entry name" value="Galactose-binding domain-like"/>
    <property type="match status" value="1"/>
</dbReference>
<dbReference type="AlphaFoldDB" id="R4XFN1"/>
<evidence type="ECO:0000256" key="1">
    <source>
        <dbReference type="ARBA" id="ARBA00004173"/>
    </source>
</evidence>
<protein>
    <submittedName>
        <fullName evidence="6">Complex I intermediate-associated protein 30, mitochondrial</fullName>
    </submittedName>
</protein>
<dbReference type="STRING" id="1097556.R4XFN1"/>
<dbReference type="Proteomes" id="UP000013776">
    <property type="component" value="Unassembled WGS sequence"/>
</dbReference>
<comment type="caution">
    <text evidence="6">The sequence shown here is derived from an EMBL/GenBank/DDBJ whole genome shotgun (WGS) entry which is preliminary data.</text>
</comment>
<accession>R4XFN1</accession>
<dbReference type="PANTHER" id="PTHR13194">
    <property type="entry name" value="COMPLEX I INTERMEDIATE-ASSOCIATED PROTEIN 30"/>
    <property type="match status" value="1"/>
</dbReference>
<comment type="subcellular location">
    <subcellularLocation>
        <location evidence="1">Mitochondrion</location>
    </subcellularLocation>
</comment>
<proteinExistence type="inferred from homology"/>
<dbReference type="VEuPathDB" id="FungiDB:TAPDE_002102"/>
<dbReference type="Pfam" id="PF08547">
    <property type="entry name" value="CIA30"/>
    <property type="match status" value="1"/>
</dbReference>
<dbReference type="PANTHER" id="PTHR13194:SF18">
    <property type="entry name" value="COMPLEX I INTERMEDIATE-ASSOCIATED PROTEIN 30, MITOCHONDRIAL"/>
    <property type="match status" value="1"/>
</dbReference>
<evidence type="ECO:0000259" key="5">
    <source>
        <dbReference type="Pfam" id="PF08547"/>
    </source>
</evidence>
<reference evidence="6 7" key="1">
    <citation type="journal article" date="2013" name="MBio">
        <title>Genome sequencing of the plant pathogen Taphrina deformans, the causal agent of peach leaf curl.</title>
        <authorList>
            <person name="Cisse O.H."/>
            <person name="Almeida J.M.G.C.F."/>
            <person name="Fonseca A."/>
            <person name="Kumar A.A."/>
            <person name="Salojaervi J."/>
            <person name="Overmyer K."/>
            <person name="Hauser P.M."/>
            <person name="Pagni M."/>
        </authorList>
    </citation>
    <scope>NUCLEOTIDE SEQUENCE [LARGE SCALE GENOMIC DNA]</scope>
    <source>
        <strain evidence="7">PYCC 5710 / ATCC 11124 / CBS 356.35 / IMI 108563 / JCM 9778 / NBRC 8474</strain>
    </source>
</reference>
<evidence type="ECO:0000313" key="6">
    <source>
        <dbReference type="EMBL" id="CCG82157.1"/>
    </source>
</evidence>
<dbReference type="GO" id="GO:0005739">
    <property type="term" value="C:mitochondrion"/>
    <property type="evidence" value="ECO:0007669"/>
    <property type="project" value="UniProtKB-SubCell"/>
</dbReference>
<evidence type="ECO:0000256" key="4">
    <source>
        <dbReference type="ARBA" id="ARBA00023186"/>
    </source>
</evidence>
<dbReference type="InterPro" id="IPR039131">
    <property type="entry name" value="NDUFAF1"/>
</dbReference>
<evidence type="ECO:0000313" key="7">
    <source>
        <dbReference type="Proteomes" id="UP000013776"/>
    </source>
</evidence>
<organism evidence="6 7">
    <name type="scientific">Taphrina deformans (strain PYCC 5710 / ATCC 11124 / CBS 356.35 / IMI 108563 / JCM 9778 / NBRC 8474)</name>
    <name type="common">Peach leaf curl fungus</name>
    <name type="synonym">Lalaria deformans</name>
    <dbReference type="NCBI Taxonomy" id="1097556"/>
    <lineage>
        <taxon>Eukaryota</taxon>
        <taxon>Fungi</taxon>
        <taxon>Dikarya</taxon>
        <taxon>Ascomycota</taxon>
        <taxon>Taphrinomycotina</taxon>
        <taxon>Taphrinomycetes</taxon>
        <taxon>Taphrinales</taxon>
        <taxon>Taphrinaceae</taxon>
        <taxon>Taphrina</taxon>
    </lineage>
</organism>
<dbReference type="GO" id="GO:0051082">
    <property type="term" value="F:unfolded protein binding"/>
    <property type="evidence" value="ECO:0007669"/>
    <property type="project" value="TreeGrafter"/>
</dbReference>